<gene>
    <name evidence="3" type="ORF">R3P93_20065</name>
</gene>
<dbReference type="RefSeq" id="WP_317533876.1">
    <property type="nucleotide sequence ID" value="NZ_JAWLKF010000013.1"/>
</dbReference>
<dbReference type="Proteomes" id="UP001186104">
    <property type="component" value="Unassembled WGS sequence"/>
</dbReference>
<evidence type="ECO:0000313" key="3">
    <source>
        <dbReference type="EMBL" id="MDV6304864.1"/>
    </source>
</evidence>
<reference evidence="3 4" key="1">
    <citation type="submission" date="2023-10" db="EMBL/GenBank/DDBJ databases">
        <title>Development of a sustainable strategy for remediation of hydrocarbon-contaminated territories based on the waste exchange concept.</title>
        <authorList>
            <person name="Krivoruchko A."/>
        </authorList>
    </citation>
    <scope>NUCLEOTIDE SEQUENCE [LARGE SCALE GENOMIC DNA]</scope>
    <source>
        <strain evidence="3 4">IEGM 1327</strain>
    </source>
</reference>
<name>A0ABU4D6D1_9NOCA</name>
<dbReference type="InterPro" id="IPR034768">
    <property type="entry name" value="4FE4S_WBL"/>
</dbReference>
<dbReference type="PROSITE" id="PS51674">
    <property type="entry name" value="4FE4S_WBL"/>
    <property type="match status" value="1"/>
</dbReference>
<evidence type="ECO:0000313" key="4">
    <source>
        <dbReference type="Proteomes" id="UP001186104"/>
    </source>
</evidence>
<protein>
    <submittedName>
        <fullName evidence="3">WhiB family transcriptional regulator</fullName>
    </submittedName>
</protein>
<feature type="domain" description="4Fe-4S Wbl-type" evidence="2">
    <location>
        <begin position="45"/>
        <end position="111"/>
    </location>
</feature>
<sequence>MPALPTAPRHHREGERLRPREAALTYSKTPEAAKILKSPTLLDAACHGRWPMFDAEIDGEKADAATTRLTAAVQLCATCPVHTACDTARQALPAREVAGVWAGRVYGRPTPRKARTR</sequence>
<proteinExistence type="predicted"/>
<accession>A0ABU4D6D1</accession>
<dbReference type="EMBL" id="JAWLKF010000013">
    <property type="protein sequence ID" value="MDV6304864.1"/>
    <property type="molecule type" value="Genomic_DNA"/>
</dbReference>
<evidence type="ECO:0000256" key="1">
    <source>
        <dbReference type="SAM" id="MobiDB-lite"/>
    </source>
</evidence>
<feature type="compositionally biased region" description="Basic and acidic residues" evidence="1">
    <location>
        <begin position="12"/>
        <end position="21"/>
    </location>
</feature>
<dbReference type="Pfam" id="PF02467">
    <property type="entry name" value="Whib"/>
    <property type="match status" value="1"/>
</dbReference>
<feature type="region of interest" description="Disordered" evidence="1">
    <location>
        <begin position="1"/>
        <end position="23"/>
    </location>
</feature>
<keyword evidence="4" id="KW-1185">Reference proteome</keyword>
<organism evidence="3 4">
    <name type="scientific">Rhodococcus cerastii</name>
    <dbReference type="NCBI Taxonomy" id="908616"/>
    <lineage>
        <taxon>Bacteria</taxon>
        <taxon>Bacillati</taxon>
        <taxon>Actinomycetota</taxon>
        <taxon>Actinomycetes</taxon>
        <taxon>Mycobacteriales</taxon>
        <taxon>Nocardiaceae</taxon>
        <taxon>Rhodococcus</taxon>
    </lineage>
</organism>
<evidence type="ECO:0000259" key="2">
    <source>
        <dbReference type="PROSITE" id="PS51674"/>
    </source>
</evidence>
<comment type="caution">
    <text evidence="3">The sequence shown here is derived from an EMBL/GenBank/DDBJ whole genome shotgun (WGS) entry which is preliminary data.</text>
</comment>